<feature type="domain" description="C2H2-type" evidence="11">
    <location>
        <begin position="368"/>
        <end position="395"/>
    </location>
</feature>
<evidence type="ECO:0000256" key="6">
    <source>
        <dbReference type="ARBA" id="ARBA00022833"/>
    </source>
</evidence>
<keyword evidence="5 9" id="KW-0863">Zinc-finger</keyword>
<feature type="domain" description="C2H2-type" evidence="11">
    <location>
        <begin position="424"/>
        <end position="451"/>
    </location>
</feature>
<dbReference type="PANTHER" id="PTHR23226:SF377">
    <property type="entry name" value="ZINC FINGER AND SCAN DOMAIN-CONTAINING PROTEIN 20"/>
    <property type="match status" value="1"/>
</dbReference>
<dbReference type="SMART" id="SM00355">
    <property type="entry name" value="ZnF_C2H2"/>
    <property type="match status" value="8"/>
</dbReference>
<comment type="similarity">
    <text evidence="2">Belongs to the krueppel C2H2-type zinc-finger protein family.</text>
</comment>
<dbReference type="InterPro" id="IPR003309">
    <property type="entry name" value="SCAN_dom"/>
</dbReference>
<dbReference type="Pfam" id="PF00096">
    <property type="entry name" value="zf-C2H2"/>
    <property type="match status" value="7"/>
</dbReference>
<feature type="region of interest" description="Disordered" evidence="10">
    <location>
        <begin position="249"/>
        <end position="279"/>
    </location>
</feature>
<dbReference type="GO" id="GO:0000978">
    <property type="term" value="F:RNA polymerase II cis-regulatory region sequence-specific DNA binding"/>
    <property type="evidence" value="ECO:0007669"/>
    <property type="project" value="TreeGrafter"/>
</dbReference>
<dbReference type="AlphaFoldDB" id="A0AA35K1D8"/>
<dbReference type="InterPro" id="IPR013087">
    <property type="entry name" value="Znf_C2H2_type"/>
</dbReference>
<evidence type="ECO:0000256" key="3">
    <source>
        <dbReference type="ARBA" id="ARBA00022723"/>
    </source>
</evidence>
<dbReference type="SUPFAM" id="SSF57667">
    <property type="entry name" value="beta-beta-alpha zinc fingers"/>
    <property type="match status" value="4"/>
</dbReference>
<dbReference type="Gene3D" id="1.10.4020.10">
    <property type="entry name" value="DNA breaking-rejoining enzymes"/>
    <property type="match status" value="1"/>
</dbReference>
<accession>A0AA35K1D8</accession>
<evidence type="ECO:0000259" key="12">
    <source>
        <dbReference type="PROSITE" id="PS50804"/>
    </source>
</evidence>
<reference evidence="13" key="1">
    <citation type="submission" date="2022-12" db="EMBL/GenBank/DDBJ databases">
        <authorList>
            <person name="Alioto T."/>
            <person name="Alioto T."/>
            <person name="Gomez Garrido J."/>
        </authorList>
    </citation>
    <scope>NUCLEOTIDE SEQUENCE</scope>
</reference>
<evidence type="ECO:0000256" key="1">
    <source>
        <dbReference type="ARBA" id="ARBA00004123"/>
    </source>
</evidence>
<sequence length="485" mass="54720">MLEQEPKLREQGTTGPEAGRSTNTVGCGCSGDFWDGNVRKVIIKEETLCSDVPCQHFRGFCYQEAEGPREACSQLHHLCREWLKPERHTKAQMLDLVVLEQFLAVLPPEMENWVRRCRAETSSQAVALAEGFLLSHQEDVKQERQQGLFAEEATDFSEVQNAAPVDSRQRLLSKLIKQEEDEDATLRRDVPSMPVICSTSFLPSGPMEVVSGQPDQVSFEEVPVHFTEKERALLHPGKITVDRKESMAENSGVVASQPKCPKISSGKRTLTDHHQGNHAGKKPYTCLECGKSFTRKRSLTIHQRNHTGEKLYNCLECGKGFTQKGHFITHQRSHTGEKPFQCLECGKSFAQKGHFTAHRRSHTGEKPYTCPECGKSFTQTTHLSTHLRSHTGVKPYTCLECGKSFSVKATLRSHQRSHTGEKPYKCLACGKSFSMLANLRRHERIHAGVKPYKCFECGRSFCKKASLTDHQVSHTKEEQAVYKFF</sequence>
<comment type="subcellular location">
    <subcellularLocation>
        <location evidence="1">Nucleus</location>
    </subcellularLocation>
</comment>
<dbReference type="FunFam" id="3.30.160.60:FF:002343">
    <property type="entry name" value="Zinc finger protein 33A"/>
    <property type="match status" value="4"/>
</dbReference>
<name>A0AA35K1D8_9SAUR</name>
<dbReference type="InterPro" id="IPR036236">
    <property type="entry name" value="Znf_C2H2_sf"/>
</dbReference>
<dbReference type="CDD" id="cd07936">
    <property type="entry name" value="SCAN"/>
    <property type="match status" value="1"/>
</dbReference>
<dbReference type="GO" id="GO:0008270">
    <property type="term" value="F:zinc ion binding"/>
    <property type="evidence" value="ECO:0007669"/>
    <property type="project" value="UniProtKB-KW"/>
</dbReference>
<evidence type="ECO:0000313" key="14">
    <source>
        <dbReference type="Proteomes" id="UP001178461"/>
    </source>
</evidence>
<dbReference type="FunFam" id="3.30.160.60:FF:000176">
    <property type="entry name" value="zinc finger protein 70"/>
    <property type="match status" value="1"/>
</dbReference>
<dbReference type="Pfam" id="PF02023">
    <property type="entry name" value="SCAN"/>
    <property type="match status" value="1"/>
</dbReference>
<dbReference type="Proteomes" id="UP001178461">
    <property type="component" value="Chromosome 2"/>
</dbReference>
<evidence type="ECO:0000256" key="9">
    <source>
        <dbReference type="PROSITE-ProRule" id="PRU00042"/>
    </source>
</evidence>
<feature type="compositionally biased region" description="Basic and acidic residues" evidence="10">
    <location>
        <begin position="1"/>
        <end position="10"/>
    </location>
</feature>
<dbReference type="SMART" id="SM00431">
    <property type="entry name" value="SCAN"/>
    <property type="match status" value="1"/>
</dbReference>
<feature type="domain" description="C2H2-type" evidence="11">
    <location>
        <begin position="312"/>
        <end position="339"/>
    </location>
</feature>
<feature type="domain" description="C2H2-type" evidence="11">
    <location>
        <begin position="340"/>
        <end position="367"/>
    </location>
</feature>
<dbReference type="EMBL" id="OX395127">
    <property type="protein sequence ID" value="CAI5768598.1"/>
    <property type="molecule type" value="Genomic_DNA"/>
</dbReference>
<dbReference type="GO" id="GO:0000981">
    <property type="term" value="F:DNA-binding transcription factor activity, RNA polymerase II-specific"/>
    <property type="evidence" value="ECO:0007669"/>
    <property type="project" value="TreeGrafter"/>
</dbReference>
<feature type="domain" description="C2H2-type" evidence="11">
    <location>
        <begin position="452"/>
        <end position="479"/>
    </location>
</feature>
<dbReference type="FunFam" id="3.30.160.60:FF:001430">
    <property type="entry name" value="Uncharacterized protein"/>
    <property type="match status" value="1"/>
</dbReference>
<dbReference type="Gene3D" id="3.30.160.60">
    <property type="entry name" value="Classic Zinc Finger"/>
    <property type="match status" value="7"/>
</dbReference>
<evidence type="ECO:0000256" key="7">
    <source>
        <dbReference type="ARBA" id="ARBA00023125"/>
    </source>
</evidence>
<evidence type="ECO:0000259" key="11">
    <source>
        <dbReference type="PROSITE" id="PS50157"/>
    </source>
</evidence>
<dbReference type="GO" id="GO:0005634">
    <property type="term" value="C:nucleus"/>
    <property type="evidence" value="ECO:0007669"/>
    <property type="project" value="UniProtKB-SubCell"/>
</dbReference>
<dbReference type="PROSITE" id="PS50804">
    <property type="entry name" value="SCAN_BOX"/>
    <property type="match status" value="1"/>
</dbReference>
<evidence type="ECO:0000256" key="5">
    <source>
        <dbReference type="ARBA" id="ARBA00022771"/>
    </source>
</evidence>
<feature type="domain" description="C2H2-type" evidence="11">
    <location>
        <begin position="284"/>
        <end position="311"/>
    </location>
</feature>
<evidence type="ECO:0000256" key="8">
    <source>
        <dbReference type="ARBA" id="ARBA00023242"/>
    </source>
</evidence>
<feature type="region of interest" description="Disordered" evidence="10">
    <location>
        <begin position="1"/>
        <end position="21"/>
    </location>
</feature>
<keyword evidence="3" id="KW-0479">Metal-binding</keyword>
<feature type="domain" description="SCAN box" evidence="12">
    <location>
        <begin position="55"/>
        <end position="132"/>
    </location>
</feature>
<protein>
    <submittedName>
        <fullName evidence="13">Finger 420-like</fullName>
    </submittedName>
</protein>
<dbReference type="PANTHER" id="PTHR23226">
    <property type="entry name" value="ZINC FINGER AND SCAN DOMAIN-CONTAINING"/>
    <property type="match status" value="1"/>
</dbReference>
<dbReference type="PROSITE" id="PS50157">
    <property type="entry name" value="ZINC_FINGER_C2H2_2"/>
    <property type="match status" value="7"/>
</dbReference>
<dbReference type="FunFam" id="3.30.160.60:FF:001325">
    <property type="entry name" value="zinc finger protein 200"/>
    <property type="match status" value="1"/>
</dbReference>
<proteinExistence type="inferred from homology"/>
<evidence type="ECO:0000256" key="4">
    <source>
        <dbReference type="ARBA" id="ARBA00022737"/>
    </source>
</evidence>
<keyword evidence="8" id="KW-0539">Nucleus</keyword>
<evidence type="ECO:0000256" key="10">
    <source>
        <dbReference type="SAM" id="MobiDB-lite"/>
    </source>
</evidence>
<evidence type="ECO:0000313" key="13">
    <source>
        <dbReference type="EMBL" id="CAI5768598.1"/>
    </source>
</evidence>
<keyword evidence="7" id="KW-0238">DNA-binding</keyword>
<gene>
    <name evidence="13" type="ORF">PODLI_1B013358</name>
</gene>
<keyword evidence="4" id="KW-0677">Repeat</keyword>
<dbReference type="FunFam" id="1.10.4020.10:FF:000005">
    <property type="entry name" value="Uncharacterized protein"/>
    <property type="match status" value="1"/>
</dbReference>
<keyword evidence="14" id="KW-1185">Reference proteome</keyword>
<feature type="domain" description="C2H2-type" evidence="11">
    <location>
        <begin position="396"/>
        <end position="423"/>
    </location>
</feature>
<dbReference type="PROSITE" id="PS00028">
    <property type="entry name" value="ZINC_FINGER_C2H2_1"/>
    <property type="match status" value="7"/>
</dbReference>
<dbReference type="SUPFAM" id="SSF47353">
    <property type="entry name" value="Retrovirus capsid dimerization domain-like"/>
    <property type="match status" value="1"/>
</dbReference>
<keyword evidence="6" id="KW-0862">Zinc</keyword>
<organism evidence="13 14">
    <name type="scientific">Podarcis lilfordi</name>
    <name type="common">Lilford's wall lizard</name>
    <dbReference type="NCBI Taxonomy" id="74358"/>
    <lineage>
        <taxon>Eukaryota</taxon>
        <taxon>Metazoa</taxon>
        <taxon>Chordata</taxon>
        <taxon>Craniata</taxon>
        <taxon>Vertebrata</taxon>
        <taxon>Euteleostomi</taxon>
        <taxon>Lepidosauria</taxon>
        <taxon>Squamata</taxon>
        <taxon>Bifurcata</taxon>
        <taxon>Unidentata</taxon>
        <taxon>Episquamata</taxon>
        <taxon>Laterata</taxon>
        <taxon>Lacertibaenia</taxon>
        <taxon>Lacertidae</taxon>
        <taxon>Podarcis</taxon>
    </lineage>
</organism>
<dbReference type="InterPro" id="IPR038269">
    <property type="entry name" value="SCAN_sf"/>
</dbReference>
<evidence type="ECO:0000256" key="2">
    <source>
        <dbReference type="ARBA" id="ARBA00006991"/>
    </source>
</evidence>